<evidence type="ECO:0000256" key="2">
    <source>
        <dbReference type="ARBA" id="ARBA00001968"/>
    </source>
</evidence>
<proteinExistence type="inferred from homology"/>
<dbReference type="EMBL" id="JACHWY010000001">
    <property type="protein sequence ID" value="MBB3045812.1"/>
    <property type="molecule type" value="Genomic_DNA"/>
</dbReference>
<dbReference type="NCBIfam" id="NF009134">
    <property type="entry name" value="PRK12487.1"/>
    <property type="match status" value="1"/>
</dbReference>
<keyword evidence="5 9" id="KW-0479">Metal-binding</keyword>
<dbReference type="Proteomes" id="UP000537130">
    <property type="component" value="Unassembled WGS sequence"/>
</dbReference>
<dbReference type="PANTHER" id="PTHR33254">
    <property type="entry name" value="4-HYDROXY-4-METHYL-2-OXOGLUTARATE ALDOLASE 3-RELATED"/>
    <property type="match status" value="1"/>
</dbReference>
<dbReference type="SUPFAM" id="SSF89562">
    <property type="entry name" value="RraA-like"/>
    <property type="match status" value="1"/>
</dbReference>
<comment type="catalytic activity">
    <reaction evidence="8 10">
        <text>oxaloacetate + H(+) = pyruvate + CO2</text>
        <dbReference type="Rhea" id="RHEA:15641"/>
        <dbReference type="ChEBI" id="CHEBI:15361"/>
        <dbReference type="ChEBI" id="CHEBI:15378"/>
        <dbReference type="ChEBI" id="CHEBI:16452"/>
        <dbReference type="ChEBI" id="CHEBI:16526"/>
        <dbReference type="EC" id="4.1.1.112"/>
    </reaction>
</comment>
<protein>
    <recommendedName>
        <fullName evidence="10">4-hydroxy-4-methyl-2-oxoglutarate aldolase</fullName>
        <shortName evidence="10">HMG aldolase</shortName>
        <ecNumber evidence="10">4.1.1.112</ecNumber>
        <ecNumber evidence="10">4.1.3.17</ecNumber>
    </recommendedName>
    <alternativeName>
        <fullName evidence="10">Oxaloacetate decarboxylase</fullName>
    </alternativeName>
</protein>
<dbReference type="CDD" id="cd16841">
    <property type="entry name" value="RraA_family"/>
    <property type="match status" value="1"/>
</dbReference>
<comment type="caution">
    <text evidence="11">The sequence shown here is derived from an EMBL/GenBank/DDBJ whole genome shotgun (WGS) entry which is preliminary data.</text>
</comment>
<feature type="binding site" evidence="9">
    <location>
        <begin position="76"/>
        <end position="79"/>
    </location>
    <ligand>
        <name>substrate</name>
    </ligand>
</feature>
<evidence type="ECO:0000256" key="7">
    <source>
        <dbReference type="ARBA" id="ARBA00025046"/>
    </source>
</evidence>
<evidence type="ECO:0000256" key="1">
    <source>
        <dbReference type="ARBA" id="ARBA00001342"/>
    </source>
</evidence>
<evidence type="ECO:0000256" key="9">
    <source>
        <dbReference type="PIRSR" id="PIRSR605493-1"/>
    </source>
</evidence>
<evidence type="ECO:0000313" key="12">
    <source>
        <dbReference type="Proteomes" id="UP000537130"/>
    </source>
</evidence>
<dbReference type="InterPro" id="IPR010203">
    <property type="entry name" value="RraA"/>
</dbReference>
<comment type="subunit">
    <text evidence="4 10">Homotrimer.</text>
</comment>
<dbReference type="GO" id="GO:0046872">
    <property type="term" value="F:metal ion binding"/>
    <property type="evidence" value="ECO:0007669"/>
    <property type="project" value="UniProtKB-KW"/>
</dbReference>
<dbReference type="RefSeq" id="WP_183408538.1">
    <property type="nucleotide sequence ID" value="NZ_JACHWY010000001.1"/>
</dbReference>
<evidence type="ECO:0000256" key="3">
    <source>
        <dbReference type="ARBA" id="ARBA00008621"/>
    </source>
</evidence>
<dbReference type="GO" id="GO:0008948">
    <property type="term" value="F:oxaloacetate decarboxylase activity"/>
    <property type="evidence" value="ECO:0007669"/>
    <property type="project" value="UniProtKB-EC"/>
</dbReference>
<keyword evidence="6 10" id="KW-0456">Lyase</keyword>
<dbReference type="NCBIfam" id="TIGR01935">
    <property type="entry name" value="NOT-MenG"/>
    <property type="match status" value="1"/>
</dbReference>
<dbReference type="EC" id="4.1.3.17" evidence="10"/>
<feature type="binding site" evidence="9">
    <location>
        <position position="99"/>
    </location>
    <ligand>
        <name>Mg(2+)</name>
        <dbReference type="ChEBI" id="CHEBI:18420"/>
    </ligand>
</feature>
<organism evidence="11 12">
    <name type="scientific">Litorivivens lipolytica</name>
    <dbReference type="NCBI Taxonomy" id="1524264"/>
    <lineage>
        <taxon>Bacteria</taxon>
        <taxon>Pseudomonadati</taxon>
        <taxon>Pseudomonadota</taxon>
        <taxon>Gammaproteobacteria</taxon>
        <taxon>Litorivivens</taxon>
    </lineage>
</organism>
<dbReference type="PANTHER" id="PTHR33254:SF4">
    <property type="entry name" value="4-HYDROXY-4-METHYL-2-OXOGLUTARATE ALDOLASE 3-RELATED"/>
    <property type="match status" value="1"/>
</dbReference>
<evidence type="ECO:0000313" key="11">
    <source>
        <dbReference type="EMBL" id="MBB3045812.1"/>
    </source>
</evidence>
<name>A0A7W4Z496_9GAMM</name>
<dbReference type="GO" id="GO:0047443">
    <property type="term" value="F:4-hydroxy-4-methyl-2-oxoglutarate aldolase activity"/>
    <property type="evidence" value="ECO:0007669"/>
    <property type="project" value="UniProtKB-EC"/>
</dbReference>
<dbReference type="GO" id="GO:0051252">
    <property type="term" value="P:regulation of RNA metabolic process"/>
    <property type="evidence" value="ECO:0007669"/>
    <property type="project" value="InterPro"/>
</dbReference>
<dbReference type="InterPro" id="IPR005493">
    <property type="entry name" value="RraA/RraA-like"/>
</dbReference>
<dbReference type="Pfam" id="PF03737">
    <property type="entry name" value="RraA-like"/>
    <property type="match status" value="1"/>
</dbReference>
<evidence type="ECO:0000256" key="8">
    <source>
        <dbReference type="ARBA" id="ARBA00047973"/>
    </source>
</evidence>
<dbReference type="AlphaFoldDB" id="A0A7W4Z496"/>
<sequence>MTTISTPDLCDAYGEKVQVAEPVFRHYGGCENFYGEIATVKCFEDNSKVGESLRTNGEGKVLVVDGGASPRRSLLGDKLARMALDNGWKGIIVYGYIRDLEEIADMNIGVMALGSIPRKTEKRGEGRTGVNLQFAGLTVQPGNFIYADRTGVIVADESLKLTDLGDEG</sequence>
<comment type="function">
    <text evidence="7 10">Catalyzes the aldol cleavage of 4-hydroxy-4-methyl-2-oxoglutarate (HMG) into 2 molecules of pyruvate. Also contains a secondary oxaloacetate (OAA) decarboxylase activity due to the common pyruvate enolate transition state formed following C-C bond cleavage in the retro-aldol and decarboxylation reactions.</text>
</comment>
<dbReference type="InterPro" id="IPR036704">
    <property type="entry name" value="RraA/RraA-like_sf"/>
</dbReference>
<dbReference type="GO" id="GO:0008428">
    <property type="term" value="F:ribonuclease inhibitor activity"/>
    <property type="evidence" value="ECO:0007669"/>
    <property type="project" value="InterPro"/>
</dbReference>
<accession>A0A7W4Z496</accession>
<dbReference type="NCBIfam" id="NF006875">
    <property type="entry name" value="PRK09372.1"/>
    <property type="match status" value="1"/>
</dbReference>
<evidence type="ECO:0000256" key="4">
    <source>
        <dbReference type="ARBA" id="ARBA00011233"/>
    </source>
</evidence>
<evidence type="ECO:0000256" key="10">
    <source>
        <dbReference type="RuleBase" id="RU004338"/>
    </source>
</evidence>
<comment type="catalytic activity">
    <reaction evidence="1 10">
        <text>4-hydroxy-4-methyl-2-oxoglutarate = 2 pyruvate</text>
        <dbReference type="Rhea" id="RHEA:22748"/>
        <dbReference type="ChEBI" id="CHEBI:15361"/>
        <dbReference type="ChEBI" id="CHEBI:58276"/>
        <dbReference type="EC" id="4.1.3.17"/>
    </reaction>
</comment>
<feature type="binding site" evidence="9">
    <location>
        <position position="98"/>
    </location>
    <ligand>
        <name>substrate</name>
    </ligand>
</feature>
<evidence type="ECO:0000256" key="5">
    <source>
        <dbReference type="ARBA" id="ARBA00022723"/>
    </source>
</evidence>
<comment type="similarity">
    <text evidence="3 10">Belongs to the class II aldolase/RraA-like family.</text>
</comment>
<dbReference type="EC" id="4.1.1.112" evidence="10"/>
<dbReference type="Gene3D" id="3.50.30.40">
    <property type="entry name" value="Ribonuclease E inhibitor RraA/RraA-like"/>
    <property type="match status" value="1"/>
</dbReference>
<keyword evidence="9" id="KW-0460">Magnesium</keyword>
<keyword evidence="12" id="KW-1185">Reference proteome</keyword>
<gene>
    <name evidence="11" type="ORF">FHR99_000048</name>
</gene>
<reference evidence="11 12" key="1">
    <citation type="submission" date="2020-08" db="EMBL/GenBank/DDBJ databases">
        <title>Genomic Encyclopedia of Type Strains, Phase III (KMG-III): the genomes of soil and plant-associated and newly described type strains.</title>
        <authorList>
            <person name="Whitman W."/>
        </authorList>
    </citation>
    <scope>NUCLEOTIDE SEQUENCE [LARGE SCALE GENOMIC DNA]</scope>
    <source>
        <strain evidence="11 12">CECT 8654</strain>
    </source>
</reference>
<comment type="cofactor">
    <cofactor evidence="2 10">
        <name>a divalent metal cation</name>
        <dbReference type="ChEBI" id="CHEBI:60240"/>
    </cofactor>
</comment>
<evidence type="ECO:0000256" key="6">
    <source>
        <dbReference type="ARBA" id="ARBA00023239"/>
    </source>
</evidence>
<comment type="cofactor">
    <cofactor evidence="9">
        <name>Mg(2+)</name>
        <dbReference type="ChEBI" id="CHEBI:18420"/>
    </cofactor>
</comment>